<accession>A0A6J5MCC5</accession>
<reference evidence="1" key="1">
    <citation type="submission" date="2020-04" db="EMBL/GenBank/DDBJ databases">
        <authorList>
            <person name="Chiriac C."/>
            <person name="Salcher M."/>
            <person name="Ghai R."/>
            <person name="Kavagutti S V."/>
        </authorList>
    </citation>
    <scope>NUCLEOTIDE SEQUENCE</scope>
</reference>
<name>A0A6J5MCC5_9CAUD</name>
<dbReference type="EMBL" id="LR796413">
    <property type="protein sequence ID" value="CAB4142636.1"/>
    <property type="molecule type" value="Genomic_DNA"/>
</dbReference>
<organism evidence="1">
    <name type="scientific">uncultured Caudovirales phage</name>
    <dbReference type="NCBI Taxonomy" id="2100421"/>
    <lineage>
        <taxon>Viruses</taxon>
        <taxon>Duplodnaviria</taxon>
        <taxon>Heunggongvirae</taxon>
        <taxon>Uroviricota</taxon>
        <taxon>Caudoviricetes</taxon>
        <taxon>Peduoviridae</taxon>
        <taxon>Maltschvirus</taxon>
        <taxon>Maltschvirus maltsch</taxon>
    </lineage>
</organism>
<proteinExistence type="predicted"/>
<evidence type="ECO:0000313" key="1">
    <source>
        <dbReference type="EMBL" id="CAB4142636.1"/>
    </source>
</evidence>
<protein>
    <submittedName>
        <fullName evidence="1">Uncharacterized protein</fullName>
    </submittedName>
</protein>
<sequence>MPFLSSRVLDFGLTVLDTEATALHICSSEPSTFAGVGSATLGNVAIGAGGIGAPSDRSPSGRRVTVGSLSGGSVTATGTASHYAIVDAVNSRLLAAGPLSASQGVSSGNTFALAAFDIGIPGV</sequence>
<gene>
    <name evidence="1" type="ORF">UFOVP452_26</name>
</gene>